<dbReference type="GO" id="GO:0051213">
    <property type="term" value="F:dioxygenase activity"/>
    <property type="evidence" value="ECO:0007669"/>
    <property type="project" value="UniProtKB-KW"/>
</dbReference>
<dbReference type="OrthoDB" id="288590at2759"/>
<reference evidence="14" key="2">
    <citation type="journal article" date="2023" name="Plants (Basel)">
        <title>Annotation of the Turnera subulata (Passifloraceae) Draft Genome Reveals the S-Locus Evolved after the Divergence of Turneroideae from Passifloroideae in a Stepwise Manner.</title>
        <authorList>
            <person name="Henning P.M."/>
            <person name="Roalson E.H."/>
            <person name="Mir W."/>
            <person name="McCubbin A.G."/>
            <person name="Shore J.S."/>
        </authorList>
    </citation>
    <scope>NUCLEOTIDE SEQUENCE</scope>
    <source>
        <strain evidence="14">F60SS</strain>
    </source>
</reference>
<dbReference type="PANTHER" id="PTHR47991">
    <property type="entry name" value="OXOGLUTARATE/IRON-DEPENDENT DIOXYGENASE"/>
    <property type="match status" value="1"/>
</dbReference>
<keyword evidence="15" id="KW-1185">Reference proteome</keyword>
<dbReference type="InterPro" id="IPR044861">
    <property type="entry name" value="IPNS-like_FE2OG_OXY"/>
</dbReference>
<evidence type="ECO:0000256" key="12">
    <source>
        <dbReference type="RuleBase" id="RU003682"/>
    </source>
</evidence>
<dbReference type="Proteomes" id="UP001141552">
    <property type="component" value="Unassembled WGS sequence"/>
</dbReference>
<dbReference type="GO" id="GO:2000022">
    <property type="term" value="P:regulation of jasmonic acid mediated signaling pathway"/>
    <property type="evidence" value="ECO:0007669"/>
    <property type="project" value="UniProtKB-ARBA"/>
</dbReference>
<evidence type="ECO:0000259" key="13">
    <source>
        <dbReference type="PROSITE" id="PS51471"/>
    </source>
</evidence>
<feature type="domain" description="Fe2OG dioxygenase" evidence="13">
    <location>
        <begin position="209"/>
        <end position="310"/>
    </location>
</feature>
<dbReference type="InterPro" id="IPR050295">
    <property type="entry name" value="Plant_2OG-oxidoreductases"/>
</dbReference>
<protein>
    <recommendedName>
        <fullName evidence="13">Fe2OG dioxygenase domain-containing protein</fullName>
    </recommendedName>
</protein>
<comment type="cofactor">
    <cofactor evidence="1">
        <name>Fe(2+)</name>
        <dbReference type="ChEBI" id="CHEBI:29033"/>
    </cofactor>
</comment>
<dbReference type="SUPFAM" id="SSF51197">
    <property type="entry name" value="Clavaminate synthase-like"/>
    <property type="match status" value="1"/>
</dbReference>
<evidence type="ECO:0000256" key="5">
    <source>
        <dbReference type="ARBA" id="ARBA00022819"/>
    </source>
</evidence>
<evidence type="ECO:0000256" key="2">
    <source>
        <dbReference type="ARBA" id="ARBA00001961"/>
    </source>
</evidence>
<reference evidence="14" key="1">
    <citation type="submission" date="2022-02" db="EMBL/GenBank/DDBJ databases">
        <authorList>
            <person name="Henning P.M."/>
            <person name="McCubbin A.G."/>
            <person name="Shore J.S."/>
        </authorList>
    </citation>
    <scope>NUCLEOTIDE SEQUENCE</scope>
    <source>
        <strain evidence="14">F60SS</strain>
        <tissue evidence="14">Leaves</tissue>
    </source>
</reference>
<dbReference type="GO" id="GO:0006952">
    <property type="term" value="P:defense response"/>
    <property type="evidence" value="ECO:0007669"/>
    <property type="project" value="UniProtKB-KW"/>
</dbReference>
<evidence type="ECO:0000256" key="4">
    <source>
        <dbReference type="ARBA" id="ARBA00022723"/>
    </source>
</evidence>
<dbReference type="GO" id="GO:1900366">
    <property type="term" value="P:negative regulation of defense response to insect"/>
    <property type="evidence" value="ECO:0007669"/>
    <property type="project" value="UniProtKB-ARBA"/>
</dbReference>
<evidence type="ECO:0000256" key="3">
    <source>
        <dbReference type="ARBA" id="ARBA00008056"/>
    </source>
</evidence>
<dbReference type="GO" id="GO:0120091">
    <property type="term" value="F:jasmonic acid hydrolase"/>
    <property type="evidence" value="ECO:0007669"/>
    <property type="project" value="UniProtKB-ARBA"/>
</dbReference>
<keyword evidence="4 12" id="KW-0479">Metal-binding</keyword>
<dbReference type="AlphaFoldDB" id="A0A9Q0JGT8"/>
<comment type="similarity">
    <text evidence="3 12">Belongs to the iron/ascorbate-dependent oxidoreductase family.</text>
</comment>
<name>A0A9Q0JGT8_9ROSI</name>
<comment type="caution">
    <text evidence="14">The sequence shown here is derived from an EMBL/GenBank/DDBJ whole genome shotgun (WGS) entry which is preliminary data.</text>
</comment>
<gene>
    <name evidence="14" type="ORF">Tsubulata_029990</name>
</gene>
<accession>A0A9Q0JGT8</accession>
<organism evidence="14 15">
    <name type="scientific">Turnera subulata</name>
    <dbReference type="NCBI Taxonomy" id="218843"/>
    <lineage>
        <taxon>Eukaryota</taxon>
        <taxon>Viridiplantae</taxon>
        <taxon>Streptophyta</taxon>
        <taxon>Embryophyta</taxon>
        <taxon>Tracheophyta</taxon>
        <taxon>Spermatophyta</taxon>
        <taxon>Magnoliopsida</taxon>
        <taxon>eudicotyledons</taxon>
        <taxon>Gunneridae</taxon>
        <taxon>Pentapetalae</taxon>
        <taxon>rosids</taxon>
        <taxon>fabids</taxon>
        <taxon>Malpighiales</taxon>
        <taxon>Passifloraceae</taxon>
        <taxon>Turnera</taxon>
    </lineage>
</organism>
<evidence type="ECO:0000313" key="15">
    <source>
        <dbReference type="Proteomes" id="UP001141552"/>
    </source>
</evidence>
<evidence type="ECO:0000313" key="14">
    <source>
        <dbReference type="EMBL" id="KAJ4841213.1"/>
    </source>
</evidence>
<evidence type="ECO:0000256" key="6">
    <source>
        <dbReference type="ARBA" id="ARBA00022821"/>
    </source>
</evidence>
<keyword evidence="5" id="KW-1184">Jasmonic acid signaling pathway</keyword>
<evidence type="ECO:0000256" key="1">
    <source>
        <dbReference type="ARBA" id="ARBA00001954"/>
    </source>
</evidence>
<keyword evidence="8" id="KW-0223">Dioxygenase</keyword>
<dbReference type="PROSITE" id="PS51471">
    <property type="entry name" value="FE2OG_OXY"/>
    <property type="match status" value="1"/>
</dbReference>
<dbReference type="InterPro" id="IPR026992">
    <property type="entry name" value="DIOX_N"/>
</dbReference>
<evidence type="ECO:0000256" key="10">
    <source>
        <dbReference type="ARBA" id="ARBA00023004"/>
    </source>
</evidence>
<proteinExistence type="inferred from homology"/>
<dbReference type="FunFam" id="2.60.120.330:FF:000008">
    <property type="entry name" value="Jasmonate-regulated gene 21"/>
    <property type="match status" value="1"/>
</dbReference>
<keyword evidence="10 12" id="KW-0408">Iron</keyword>
<dbReference type="Gene3D" id="2.60.120.330">
    <property type="entry name" value="B-lactam Antibiotic, Isopenicillin N Synthase, Chain"/>
    <property type="match status" value="1"/>
</dbReference>
<dbReference type="GO" id="GO:0046872">
    <property type="term" value="F:metal ion binding"/>
    <property type="evidence" value="ECO:0007669"/>
    <property type="project" value="UniProtKB-KW"/>
</dbReference>
<comment type="catalytic activity">
    <reaction evidence="11">
        <text>jasmonate + 2-oxoglutarate + O2 = (1R,2R)-12-hydroxyjasmonate + succinate + CO2</text>
        <dbReference type="Rhea" id="RHEA:67144"/>
        <dbReference type="ChEBI" id="CHEBI:15379"/>
        <dbReference type="ChEBI" id="CHEBI:16526"/>
        <dbReference type="ChEBI" id="CHEBI:16810"/>
        <dbReference type="ChEBI" id="CHEBI:30031"/>
        <dbReference type="ChEBI" id="CHEBI:58431"/>
        <dbReference type="ChEBI" id="CHEBI:132022"/>
    </reaction>
    <physiologicalReaction direction="left-to-right" evidence="11">
        <dbReference type="Rhea" id="RHEA:67145"/>
    </physiologicalReaction>
</comment>
<keyword evidence="7" id="KW-0847">Vitamin C</keyword>
<evidence type="ECO:0000256" key="11">
    <source>
        <dbReference type="ARBA" id="ARBA00052139"/>
    </source>
</evidence>
<keyword evidence="9 12" id="KW-0560">Oxidoreductase</keyword>
<dbReference type="InterPro" id="IPR005123">
    <property type="entry name" value="Oxoglu/Fe-dep_dioxygenase_dom"/>
</dbReference>
<dbReference type="InterPro" id="IPR027443">
    <property type="entry name" value="IPNS-like_sf"/>
</dbReference>
<evidence type="ECO:0000256" key="8">
    <source>
        <dbReference type="ARBA" id="ARBA00022964"/>
    </source>
</evidence>
<dbReference type="EMBL" id="JAKUCV010002851">
    <property type="protein sequence ID" value="KAJ4841213.1"/>
    <property type="molecule type" value="Genomic_DNA"/>
</dbReference>
<evidence type="ECO:0000256" key="7">
    <source>
        <dbReference type="ARBA" id="ARBA00022896"/>
    </source>
</evidence>
<dbReference type="Pfam" id="PF14226">
    <property type="entry name" value="DIOX_N"/>
    <property type="match status" value="1"/>
</dbReference>
<dbReference type="GO" id="GO:0031418">
    <property type="term" value="F:L-ascorbic acid binding"/>
    <property type="evidence" value="ECO:0007669"/>
    <property type="project" value="UniProtKB-KW"/>
</dbReference>
<dbReference type="Pfam" id="PF03171">
    <property type="entry name" value="2OG-FeII_Oxy"/>
    <property type="match status" value="1"/>
</dbReference>
<dbReference type="PRINTS" id="PR00682">
    <property type="entry name" value="IPNSYNTHASE"/>
</dbReference>
<evidence type="ECO:0000256" key="9">
    <source>
        <dbReference type="ARBA" id="ARBA00023002"/>
    </source>
</evidence>
<keyword evidence="6" id="KW-0611">Plant defense</keyword>
<sequence length="361" mass="40479">MDKLHQDWPEPIVRVQSLSESGINKIPDRYIKPLPDRPSSCGDGGDDDDVNIPIIDLSGLFGDDANLHASIMDQVSVACREWGFFQVINHGVSPELMDSARQAWREFFHSPMEVKQAYANSPKTYEGYGSRLGVDKGAILDWGDYYFLHYKPLPLKDYKKWPATPPNCREVIDEYGKQVVGLSGRLMKVLSLNLGLGDHDLQNAFGGENIGACLRVNFYPKCPQPDLTLGLSPHSDPGGMTILLPDDQVVGLQVRRDGKWITVKPAPHAFIVNIGDQIQVLSNATYKSVEHRVIVNSAKERISLAFFYNPKSDIPIEPMKELVTPQNPALYPAMTFDEYRLFIRMRGPRGKCQVEALKSPR</sequence>
<dbReference type="GO" id="GO:1900150">
    <property type="term" value="P:regulation of defense response to fungus"/>
    <property type="evidence" value="ECO:0007669"/>
    <property type="project" value="UniProtKB-ARBA"/>
</dbReference>
<comment type="cofactor">
    <cofactor evidence="2">
        <name>L-ascorbate</name>
        <dbReference type="ChEBI" id="CHEBI:38290"/>
    </cofactor>
</comment>